<dbReference type="EC" id="4.3.2.9" evidence="1"/>
<accession>A0A6J1NP15</accession>
<dbReference type="AlphaFoldDB" id="A0A6J1NP15"/>
<organism evidence="5 6">
    <name type="scientific">Bicyclus anynana</name>
    <name type="common">Squinting bush brown butterfly</name>
    <dbReference type="NCBI Taxonomy" id="110368"/>
    <lineage>
        <taxon>Eukaryota</taxon>
        <taxon>Metazoa</taxon>
        <taxon>Ecdysozoa</taxon>
        <taxon>Arthropoda</taxon>
        <taxon>Hexapoda</taxon>
        <taxon>Insecta</taxon>
        <taxon>Pterygota</taxon>
        <taxon>Neoptera</taxon>
        <taxon>Endopterygota</taxon>
        <taxon>Lepidoptera</taxon>
        <taxon>Glossata</taxon>
        <taxon>Ditrysia</taxon>
        <taxon>Papilionoidea</taxon>
        <taxon>Nymphalidae</taxon>
        <taxon>Satyrinae</taxon>
        <taxon>Satyrini</taxon>
        <taxon>Mycalesina</taxon>
        <taxon>Bicyclus</taxon>
    </lineage>
</organism>
<dbReference type="InterPro" id="IPR017939">
    <property type="entry name" value="G-Glutamylcylcotransferase"/>
</dbReference>
<name>A0A6J1NP15_BICAN</name>
<dbReference type="PANTHER" id="PTHR12935:SF0">
    <property type="entry name" value="GAMMA-GLUTAMYLCYCLOTRANSFERASE"/>
    <property type="match status" value="1"/>
</dbReference>
<dbReference type="OrthoDB" id="2924818at2759"/>
<dbReference type="Proteomes" id="UP001652582">
    <property type="component" value="Chromosome 1"/>
</dbReference>
<dbReference type="SUPFAM" id="SSF110857">
    <property type="entry name" value="Gamma-glutamyl cyclotransferase-like"/>
    <property type="match status" value="1"/>
</dbReference>
<gene>
    <name evidence="6" type="primary">LOC112052097</name>
</gene>
<dbReference type="Gene3D" id="3.10.490.10">
    <property type="entry name" value="Gamma-glutamyl cyclotransferase-like"/>
    <property type="match status" value="1"/>
</dbReference>
<dbReference type="PANTHER" id="PTHR12935">
    <property type="entry name" value="GAMMA-GLUTAMYLCYCLOTRANSFERASE"/>
    <property type="match status" value="1"/>
</dbReference>
<feature type="binding site" evidence="4">
    <location>
        <begin position="11"/>
        <end position="16"/>
    </location>
    <ligand>
        <name>substrate</name>
    </ligand>
</feature>
<dbReference type="Pfam" id="PF13772">
    <property type="entry name" value="AIG2_2"/>
    <property type="match status" value="1"/>
</dbReference>
<reference evidence="5" key="1">
    <citation type="submission" date="2025-05" db="UniProtKB">
        <authorList>
            <consortium name="RefSeq"/>
        </authorList>
    </citation>
    <scope>NUCLEOTIDE SEQUENCE [LARGE SCALE GENOMIC DNA]</scope>
</reference>
<evidence type="ECO:0000256" key="1">
    <source>
        <dbReference type="ARBA" id="ARBA00012346"/>
    </source>
</evidence>
<feature type="active site" description="Proton acceptor" evidence="3">
    <location>
        <position position="88"/>
    </location>
</feature>
<feature type="binding site" evidence="4">
    <location>
        <position position="140"/>
    </location>
    <ligand>
        <name>substrate</name>
    </ligand>
</feature>
<proteinExistence type="predicted"/>
<dbReference type="GeneID" id="112052097"/>
<dbReference type="GO" id="GO:0003839">
    <property type="term" value="F:gamma-glutamylcyclotransferase activity"/>
    <property type="evidence" value="ECO:0007669"/>
    <property type="project" value="UniProtKB-EC"/>
</dbReference>
<evidence type="ECO:0000256" key="4">
    <source>
        <dbReference type="PIRSR" id="PIRSR617939-2"/>
    </source>
</evidence>
<evidence type="ECO:0000256" key="3">
    <source>
        <dbReference type="PIRSR" id="PIRSR617939-1"/>
    </source>
</evidence>
<evidence type="ECO:0000313" key="5">
    <source>
        <dbReference type="Proteomes" id="UP001652582"/>
    </source>
</evidence>
<protein>
    <recommendedName>
        <fullName evidence="1">gamma-glutamylcyclotransferase</fullName>
        <ecNumber evidence="1">4.3.2.9</ecNumber>
    </recommendedName>
</protein>
<dbReference type="RefSeq" id="XP_023946797.1">
    <property type="nucleotide sequence ID" value="XM_024091029.2"/>
</dbReference>
<dbReference type="InterPro" id="IPR013024">
    <property type="entry name" value="GGCT-like"/>
</dbReference>
<evidence type="ECO:0000313" key="6">
    <source>
        <dbReference type="RefSeq" id="XP_023946797.1"/>
    </source>
</evidence>
<reference evidence="6" key="2">
    <citation type="submission" date="2025-08" db="UniProtKB">
        <authorList>
            <consortium name="RefSeq"/>
        </authorList>
    </citation>
    <scope>IDENTIFICATION</scope>
</reference>
<evidence type="ECO:0000256" key="2">
    <source>
        <dbReference type="ARBA" id="ARBA00023239"/>
    </source>
</evidence>
<keyword evidence="5" id="KW-1185">Reference proteome</keyword>
<dbReference type="InterPro" id="IPR036568">
    <property type="entry name" value="GGCT-like_sf"/>
</dbReference>
<dbReference type="KEGG" id="bany:112052097"/>
<keyword evidence="2" id="KW-0456">Lyase</keyword>
<dbReference type="CDD" id="cd06661">
    <property type="entry name" value="GGCT_like"/>
    <property type="match status" value="1"/>
</dbReference>
<sequence>MAKQVKETFLYFAYGSNLLKKRIRINNPTAEFVGIGRLDGHQLDFIKYSDHWRGASATIIPTENLQIYVWGAVWKLHNKDMPALDKQEGVDTNWYFAKTVEVSTEDGDKIECRTYQQTINPPLRNADEELPMDRRPSSTYLDCIVNGAVECNLPKEYIIQLKKIPHNGQKASPRMIEKLNM</sequence>